<evidence type="ECO:0000313" key="2">
    <source>
        <dbReference type="Proteomes" id="UP000198598"/>
    </source>
</evidence>
<dbReference type="RefSeq" id="WP_093831925.1">
    <property type="nucleotide sequence ID" value="NZ_FOLQ01000015.1"/>
</dbReference>
<name>A0A1I2BEZ3_9BACT</name>
<protein>
    <submittedName>
        <fullName evidence="1">Uncharacterized protein</fullName>
    </submittedName>
</protein>
<gene>
    <name evidence="1" type="ORF">SAMN05216167_11579</name>
</gene>
<dbReference type="Proteomes" id="UP000198598">
    <property type="component" value="Unassembled WGS sequence"/>
</dbReference>
<dbReference type="EMBL" id="FOLQ01000015">
    <property type="protein sequence ID" value="SFE54527.1"/>
    <property type="molecule type" value="Genomic_DNA"/>
</dbReference>
<keyword evidence="2" id="KW-1185">Reference proteome</keyword>
<evidence type="ECO:0000313" key="1">
    <source>
        <dbReference type="EMBL" id="SFE54527.1"/>
    </source>
</evidence>
<dbReference type="OrthoDB" id="9835978at2"/>
<organism evidence="1 2">
    <name type="scientific">Spirosoma endophyticum</name>
    <dbReference type="NCBI Taxonomy" id="662367"/>
    <lineage>
        <taxon>Bacteria</taxon>
        <taxon>Pseudomonadati</taxon>
        <taxon>Bacteroidota</taxon>
        <taxon>Cytophagia</taxon>
        <taxon>Cytophagales</taxon>
        <taxon>Cytophagaceae</taxon>
        <taxon>Spirosoma</taxon>
    </lineage>
</organism>
<dbReference type="AlphaFoldDB" id="A0A1I2BEZ3"/>
<sequence length="94" mass="10337">MTTQQASLLSDANQHGIQYINNKLVMPTVMIGEGKYYVAFNESVDVVQKATGSFFCVGEADVYTAFPKAWLIDRNLLHIIGKLSNGKVLVVDSL</sequence>
<accession>A0A1I2BEZ3</accession>
<dbReference type="STRING" id="662367.SAMN05216167_11579"/>
<proteinExistence type="predicted"/>
<reference evidence="1 2" key="1">
    <citation type="submission" date="2016-10" db="EMBL/GenBank/DDBJ databases">
        <authorList>
            <person name="de Groot N.N."/>
        </authorList>
    </citation>
    <scope>NUCLEOTIDE SEQUENCE [LARGE SCALE GENOMIC DNA]</scope>
    <source>
        <strain evidence="1 2">DSM 26130</strain>
    </source>
</reference>